<accession>A0A1G6UIU7</accession>
<evidence type="ECO:0000256" key="1">
    <source>
        <dbReference type="ARBA" id="ARBA00022553"/>
    </source>
</evidence>
<evidence type="ECO:0000259" key="8">
    <source>
        <dbReference type="PROSITE" id="PS50110"/>
    </source>
</evidence>
<dbReference type="PANTHER" id="PTHR44688:SF16">
    <property type="entry name" value="DNA-BINDING TRANSCRIPTIONAL ACTIVATOR DEVR_DOSR"/>
    <property type="match status" value="1"/>
</dbReference>
<dbReference type="OrthoDB" id="134985at2"/>
<evidence type="ECO:0000259" key="7">
    <source>
        <dbReference type="PROSITE" id="PS50043"/>
    </source>
</evidence>
<dbReference type="InterPro" id="IPR058245">
    <property type="entry name" value="NreC/VraR/RcsB-like_REC"/>
</dbReference>
<evidence type="ECO:0000256" key="6">
    <source>
        <dbReference type="SAM" id="MobiDB-lite"/>
    </source>
</evidence>
<organism evidence="9 10">
    <name type="scientific">Geodermatophilus telluris</name>
    <dbReference type="NCBI Taxonomy" id="1190417"/>
    <lineage>
        <taxon>Bacteria</taxon>
        <taxon>Bacillati</taxon>
        <taxon>Actinomycetota</taxon>
        <taxon>Actinomycetes</taxon>
        <taxon>Geodermatophilales</taxon>
        <taxon>Geodermatophilaceae</taxon>
        <taxon>Geodermatophilus</taxon>
    </lineage>
</organism>
<dbReference type="GO" id="GO:0003677">
    <property type="term" value="F:DNA binding"/>
    <property type="evidence" value="ECO:0007669"/>
    <property type="project" value="UniProtKB-KW"/>
</dbReference>
<keyword evidence="1" id="KW-0597">Phosphoprotein</keyword>
<dbReference type="PROSITE" id="PS50110">
    <property type="entry name" value="RESPONSE_REGULATORY"/>
    <property type="match status" value="1"/>
</dbReference>
<dbReference type="InterPro" id="IPR001789">
    <property type="entry name" value="Sig_transdc_resp-reg_receiver"/>
</dbReference>
<dbReference type="PROSITE" id="PS50043">
    <property type="entry name" value="HTH_LUXR_2"/>
    <property type="match status" value="1"/>
</dbReference>
<dbReference type="SUPFAM" id="SSF52172">
    <property type="entry name" value="CheY-like"/>
    <property type="match status" value="1"/>
</dbReference>
<dbReference type="CDD" id="cd06170">
    <property type="entry name" value="LuxR_C_like"/>
    <property type="match status" value="1"/>
</dbReference>
<evidence type="ECO:0000256" key="5">
    <source>
        <dbReference type="PROSITE-ProRule" id="PRU00169"/>
    </source>
</evidence>
<dbReference type="InterPro" id="IPR011006">
    <property type="entry name" value="CheY-like_superfamily"/>
</dbReference>
<dbReference type="Pfam" id="PF00072">
    <property type="entry name" value="Response_reg"/>
    <property type="match status" value="1"/>
</dbReference>
<keyword evidence="3" id="KW-0238">DNA-binding</keyword>
<dbReference type="CDD" id="cd17535">
    <property type="entry name" value="REC_NarL-like"/>
    <property type="match status" value="1"/>
</dbReference>
<keyword evidence="4" id="KW-0804">Transcription</keyword>
<proteinExistence type="predicted"/>
<dbReference type="PANTHER" id="PTHR44688">
    <property type="entry name" value="DNA-BINDING TRANSCRIPTIONAL ACTIVATOR DEVR_DOSR"/>
    <property type="match status" value="1"/>
</dbReference>
<dbReference type="SUPFAM" id="SSF46894">
    <property type="entry name" value="C-terminal effector domain of the bipartite response regulators"/>
    <property type="match status" value="1"/>
</dbReference>
<dbReference type="Pfam" id="PF00196">
    <property type="entry name" value="GerE"/>
    <property type="match status" value="1"/>
</dbReference>
<reference evidence="10" key="1">
    <citation type="submission" date="2016-10" db="EMBL/GenBank/DDBJ databases">
        <authorList>
            <person name="Varghese N."/>
            <person name="Submissions S."/>
        </authorList>
    </citation>
    <scope>NUCLEOTIDE SEQUENCE [LARGE SCALE GENOMIC DNA]</scope>
    <source>
        <strain evidence="10">DSM 45421</strain>
    </source>
</reference>
<dbReference type="SMART" id="SM00448">
    <property type="entry name" value="REC"/>
    <property type="match status" value="1"/>
</dbReference>
<feature type="compositionally biased region" description="Pro residues" evidence="6">
    <location>
        <begin position="35"/>
        <end position="46"/>
    </location>
</feature>
<dbReference type="InterPro" id="IPR000792">
    <property type="entry name" value="Tscrpt_reg_LuxR_C"/>
</dbReference>
<feature type="region of interest" description="Disordered" evidence="6">
    <location>
        <begin position="1"/>
        <end position="57"/>
    </location>
</feature>
<dbReference type="GO" id="GO:0006355">
    <property type="term" value="P:regulation of DNA-templated transcription"/>
    <property type="evidence" value="ECO:0007669"/>
    <property type="project" value="InterPro"/>
</dbReference>
<evidence type="ECO:0000256" key="2">
    <source>
        <dbReference type="ARBA" id="ARBA00023015"/>
    </source>
</evidence>
<dbReference type="InterPro" id="IPR016032">
    <property type="entry name" value="Sig_transdc_resp-reg_C-effctor"/>
</dbReference>
<evidence type="ECO:0000313" key="10">
    <source>
        <dbReference type="Proteomes" id="UP000199416"/>
    </source>
</evidence>
<dbReference type="GO" id="GO:0000160">
    <property type="term" value="P:phosphorelay signal transduction system"/>
    <property type="evidence" value="ECO:0007669"/>
    <property type="project" value="InterPro"/>
</dbReference>
<dbReference type="EMBL" id="FMZF01000007">
    <property type="protein sequence ID" value="SDD41233.1"/>
    <property type="molecule type" value="Genomic_DNA"/>
</dbReference>
<dbReference type="PROSITE" id="PS00622">
    <property type="entry name" value="HTH_LUXR_1"/>
    <property type="match status" value="1"/>
</dbReference>
<gene>
    <name evidence="9" type="ORF">SAMN05660690_4251</name>
</gene>
<protein>
    <submittedName>
        <fullName evidence="9">Two component transcriptional regulator, LuxR family</fullName>
    </submittedName>
</protein>
<dbReference type="Gene3D" id="3.40.50.2300">
    <property type="match status" value="1"/>
</dbReference>
<dbReference type="Proteomes" id="UP000199416">
    <property type="component" value="Unassembled WGS sequence"/>
</dbReference>
<feature type="domain" description="Response regulatory" evidence="8">
    <location>
        <begin position="66"/>
        <end position="182"/>
    </location>
</feature>
<evidence type="ECO:0000256" key="4">
    <source>
        <dbReference type="ARBA" id="ARBA00023163"/>
    </source>
</evidence>
<evidence type="ECO:0000256" key="3">
    <source>
        <dbReference type="ARBA" id="ARBA00023125"/>
    </source>
</evidence>
<dbReference type="RefSeq" id="WP_091368536.1">
    <property type="nucleotide sequence ID" value="NZ_FMZF01000007.1"/>
</dbReference>
<keyword evidence="10" id="KW-1185">Reference proteome</keyword>
<evidence type="ECO:0000313" key="9">
    <source>
        <dbReference type="EMBL" id="SDD41233.1"/>
    </source>
</evidence>
<feature type="domain" description="HTH luxR-type" evidence="7">
    <location>
        <begin position="210"/>
        <end position="275"/>
    </location>
</feature>
<dbReference type="STRING" id="1190417.SAMN05660690_4251"/>
<dbReference type="PRINTS" id="PR00038">
    <property type="entry name" value="HTHLUXR"/>
</dbReference>
<feature type="compositionally biased region" description="Basic residues" evidence="6">
    <location>
        <begin position="47"/>
        <end position="57"/>
    </location>
</feature>
<comment type="caution">
    <text evidence="5">Lacks conserved residue(s) required for the propagation of feature annotation.</text>
</comment>
<dbReference type="SMART" id="SM00421">
    <property type="entry name" value="HTH_LUXR"/>
    <property type="match status" value="1"/>
</dbReference>
<name>A0A1G6UIU7_9ACTN</name>
<keyword evidence="2" id="KW-0805">Transcription regulation</keyword>
<dbReference type="AlphaFoldDB" id="A0A1G6UIU7"/>
<sequence>MDHEGLAPHTTISGLRQREPGQTGGRPITNETARPPLPRRPVPPHGPARRALPRPHAGHTPTSLVCVLLCEDQEVFRIGMREVLEAQPDMAVVAETTHLPEALEAADGCRTQVVVVRQGLVAGAALPLLRTLCSRDTAVLVLAEPGTESEPEVVEILQAGVRGYLPRRSDAQRLVDGVRALARHEAALDPSATDQLVQYLTDPQARPAPAVRALDRLTERQREVAELVAQGLSNEEIATRLFLSLATVKSHLTASMRRLDVRTRTQLAILVNRDSSPAA</sequence>